<feature type="domain" description="PucR C-terminal helix-turn-helix" evidence="1">
    <location>
        <begin position="447"/>
        <end position="504"/>
    </location>
</feature>
<dbReference type="RefSeq" id="WP_218321407.1">
    <property type="nucleotide sequence ID" value="NZ_JAEEGC010000073.1"/>
</dbReference>
<dbReference type="AlphaFoldDB" id="A0A949WRR7"/>
<sequence>MNISLEMIIEKLRYHKLETYLTNQENENVESIKLITEDQTYFEPSILYITSASRFPLIENYDCPINLLCIKDVPISSKYKEISSLNLIVLKDNIDLFIIFNEVQDILMRFNKWSSKLMNSLISNKGLQQILNIGYELIENPIILFDTSFKILSHIRVNELDESLWKEALIKGYFPKEYISKIISFKCVEKVYKSRFPVLENLPSEKYEKMVSNIIIHNKIVAHLKVFQHNRPFSKSDFELVSFLCSVISSEMQKIKFFQSTKGVMYEYFIADLLDGKIKEEDLIEERIKYLDLNFKENLYVLSVAIDNFDNENSPISQIRDYLENILSGGRSIIYKDYIVIIITSNKTTVSEKDLRVLETFFHNNKLCAGLSRHFTKLTDIHKYFSQSLKSMELGSRIHKKISFFQYNDYAIYDMMNVYSSEALKDFYNPSFLTLIEYDKKHNTNYVQTLYIYISNDKNKVASADLLHIHRNTLNYRIAKINEIMQVDLNNRDLLFHINLSFKILEFVNKR</sequence>
<dbReference type="Pfam" id="PF17853">
    <property type="entry name" value="GGDEF_2"/>
    <property type="match status" value="1"/>
</dbReference>
<feature type="domain" description="CdaR GGDEF-like" evidence="2">
    <location>
        <begin position="281"/>
        <end position="391"/>
    </location>
</feature>
<accession>A0A949WRR7</accession>
<keyword evidence="4" id="KW-1185">Reference proteome</keyword>
<name>A0A949WRR7_9CLOT</name>
<comment type="caution">
    <text evidence="3">The sequence shown here is derived from an EMBL/GenBank/DDBJ whole genome shotgun (WGS) entry which is preliminary data.</text>
</comment>
<evidence type="ECO:0000259" key="1">
    <source>
        <dbReference type="Pfam" id="PF13556"/>
    </source>
</evidence>
<dbReference type="InterPro" id="IPR051448">
    <property type="entry name" value="CdaR-like_regulators"/>
</dbReference>
<reference evidence="3" key="1">
    <citation type="submission" date="2020-12" db="EMBL/GenBank/DDBJ databases">
        <title>Clostridium thailandense sp. nov., a novel acetogenic bacterium isolated from peat land soil in Thailand.</title>
        <authorList>
            <person name="Chaikitkaew S."/>
            <person name="Birkeland N.K."/>
        </authorList>
    </citation>
    <scope>NUCLEOTIDE SEQUENCE</scope>
    <source>
        <strain evidence="3">PL3</strain>
    </source>
</reference>
<gene>
    <name evidence="3" type="ORF">I6U48_15660</name>
</gene>
<organism evidence="3 4">
    <name type="scientific">Clostridium thailandense</name>
    <dbReference type="NCBI Taxonomy" id="2794346"/>
    <lineage>
        <taxon>Bacteria</taxon>
        <taxon>Bacillati</taxon>
        <taxon>Bacillota</taxon>
        <taxon>Clostridia</taxon>
        <taxon>Eubacteriales</taxon>
        <taxon>Clostridiaceae</taxon>
        <taxon>Clostridium</taxon>
    </lineage>
</organism>
<dbReference type="Pfam" id="PF13556">
    <property type="entry name" value="HTH_30"/>
    <property type="match status" value="1"/>
</dbReference>
<proteinExistence type="predicted"/>
<evidence type="ECO:0000259" key="2">
    <source>
        <dbReference type="Pfam" id="PF17853"/>
    </source>
</evidence>
<dbReference type="InterPro" id="IPR041522">
    <property type="entry name" value="CdaR_GGDEF"/>
</dbReference>
<dbReference type="InterPro" id="IPR025736">
    <property type="entry name" value="PucR_C-HTH_dom"/>
</dbReference>
<dbReference type="EMBL" id="JAEEGC010000073">
    <property type="protein sequence ID" value="MBV7274340.1"/>
    <property type="molecule type" value="Genomic_DNA"/>
</dbReference>
<protein>
    <submittedName>
        <fullName evidence="3">Helix-turn-helix domain-containing protein</fullName>
    </submittedName>
</protein>
<dbReference type="PANTHER" id="PTHR33744:SF1">
    <property type="entry name" value="DNA-BINDING TRANSCRIPTIONAL ACTIVATOR ADER"/>
    <property type="match status" value="1"/>
</dbReference>
<dbReference type="PANTHER" id="PTHR33744">
    <property type="entry name" value="CARBOHYDRATE DIACID REGULATOR"/>
    <property type="match status" value="1"/>
</dbReference>
<evidence type="ECO:0000313" key="3">
    <source>
        <dbReference type="EMBL" id="MBV7274340.1"/>
    </source>
</evidence>
<evidence type="ECO:0000313" key="4">
    <source>
        <dbReference type="Proteomes" id="UP000694308"/>
    </source>
</evidence>
<dbReference type="Proteomes" id="UP000694308">
    <property type="component" value="Unassembled WGS sequence"/>
</dbReference>